<keyword evidence="2" id="KW-1185">Reference proteome</keyword>
<name>A0A9W7XKI3_9FUNG</name>
<accession>A0A9W7XKI3</accession>
<dbReference type="AlphaFoldDB" id="A0A9W7XKI3"/>
<comment type="caution">
    <text evidence="1">The sequence shown here is derived from an EMBL/GenBank/DDBJ whole genome shotgun (WGS) entry which is preliminary data.</text>
</comment>
<proteinExistence type="predicted"/>
<gene>
    <name evidence="1" type="ORF">LPJ64_001914</name>
</gene>
<evidence type="ECO:0000313" key="1">
    <source>
        <dbReference type="EMBL" id="KAJ1646633.1"/>
    </source>
</evidence>
<organism evidence="1 2">
    <name type="scientific">Coemansia asiatica</name>
    <dbReference type="NCBI Taxonomy" id="1052880"/>
    <lineage>
        <taxon>Eukaryota</taxon>
        <taxon>Fungi</taxon>
        <taxon>Fungi incertae sedis</taxon>
        <taxon>Zoopagomycota</taxon>
        <taxon>Kickxellomycotina</taxon>
        <taxon>Kickxellomycetes</taxon>
        <taxon>Kickxellales</taxon>
        <taxon>Kickxellaceae</taxon>
        <taxon>Coemansia</taxon>
    </lineage>
</organism>
<protein>
    <submittedName>
        <fullName evidence="1">Uncharacterized protein</fullName>
    </submittedName>
</protein>
<evidence type="ECO:0000313" key="2">
    <source>
        <dbReference type="Proteomes" id="UP001145021"/>
    </source>
</evidence>
<dbReference type="EMBL" id="JANBOH010000054">
    <property type="protein sequence ID" value="KAJ1646633.1"/>
    <property type="molecule type" value="Genomic_DNA"/>
</dbReference>
<reference evidence="1" key="1">
    <citation type="submission" date="2022-07" db="EMBL/GenBank/DDBJ databases">
        <title>Phylogenomic reconstructions and comparative analyses of Kickxellomycotina fungi.</title>
        <authorList>
            <person name="Reynolds N.K."/>
            <person name="Stajich J.E."/>
            <person name="Barry K."/>
            <person name="Grigoriev I.V."/>
            <person name="Crous P."/>
            <person name="Smith M.E."/>
        </authorList>
    </citation>
    <scope>NUCLEOTIDE SEQUENCE</scope>
    <source>
        <strain evidence="1">NBRC 105413</strain>
    </source>
</reference>
<dbReference type="Proteomes" id="UP001145021">
    <property type="component" value="Unassembled WGS sequence"/>
</dbReference>
<sequence>MGVTVTVEYTNTITSGFKPEGFNISSLPVTESTSLVKALEQIQSELNSTFTDLIEKEKHSAKIQKTE</sequence>